<name>A0ABV6JD45_9BACL</name>
<keyword evidence="3" id="KW-1185">Reference proteome</keyword>
<reference evidence="2 3" key="1">
    <citation type="submission" date="2024-09" db="EMBL/GenBank/DDBJ databases">
        <authorList>
            <person name="Sun Q."/>
            <person name="Mori K."/>
        </authorList>
    </citation>
    <scope>NUCLEOTIDE SEQUENCE [LARGE SCALE GENOMIC DNA]</scope>
    <source>
        <strain evidence="2 3">CCM 4839</strain>
    </source>
</reference>
<feature type="transmembrane region" description="Helical" evidence="1">
    <location>
        <begin position="51"/>
        <end position="75"/>
    </location>
</feature>
<proteinExistence type="predicted"/>
<protein>
    <submittedName>
        <fullName evidence="2">Uncharacterized protein</fullName>
    </submittedName>
</protein>
<feature type="transmembrane region" description="Helical" evidence="1">
    <location>
        <begin position="12"/>
        <end position="31"/>
    </location>
</feature>
<keyword evidence="1" id="KW-1133">Transmembrane helix</keyword>
<evidence type="ECO:0000256" key="1">
    <source>
        <dbReference type="SAM" id="Phobius"/>
    </source>
</evidence>
<accession>A0ABV6JD45</accession>
<dbReference type="RefSeq" id="WP_204820495.1">
    <property type="nucleotide sequence ID" value="NZ_JANHOF010000013.1"/>
</dbReference>
<evidence type="ECO:0000313" key="2">
    <source>
        <dbReference type="EMBL" id="MFC0393843.1"/>
    </source>
</evidence>
<keyword evidence="1" id="KW-0812">Transmembrane</keyword>
<sequence length="109" mass="12231">MTEAFRKIRFKFLYVCAGSALLSALLMYVLYRTSAYVYASDLPGSALFAKLVNWLINHIGKIPVGLLVGGMLFLLGFYYRSSKIKDDVVRLLNASIVEPCETDAKKEEN</sequence>
<gene>
    <name evidence="2" type="ORF">ACFFJ8_21040</name>
</gene>
<evidence type="ECO:0000313" key="3">
    <source>
        <dbReference type="Proteomes" id="UP001589818"/>
    </source>
</evidence>
<comment type="caution">
    <text evidence="2">The sequence shown here is derived from an EMBL/GenBank/DDBJ whole genome shotgun (WGS) entry which is preliminary data.</text>
</comment>
<dbReference type="EMBL" id="JBHLVF010000034">
    <property type="protein sequence ID" value="MFC0393843.1"/>
    <property type="molecule type" value="Genomic_DNA"/>
</dbReference>
<keyword evidence="1" id="KW-0472">Membrane</keyword>
<dbReference type="Proteomes" id="UP001589818">
    <property type="component" value="Unassembled WGS sequence"/>
</dbReference>
<organism evidence="2 3">
    <name type="scientific">Paenibacillus mendelii</name>
    <dbReference type="NCBI Taxonomy" id="206163"/>
    <lineage>
        <taxon>Bacteria</taxon>
        <taxon>Bacillati</taxon>
        <taxon>Bacillota</taxon>
        <taxon>Bacilli</taxon>
        <taxon>Bacillales</taxon>
        <taxon>Paenibacillaceae</taxon>
        <taxon>Paenibacillus</taxon>
    </lineage>
</organism>